<gene>
    <name evidence="8" type="ORF">DS843_01600</name>
</gene>
<dbReference type="SUPFAM" id="SSF50118">
    <property type="entry name" value="Cell growth inhibitor/plasmid maintenance toxic component"/>
    <property type="match status" value="1"/>
</dbReference>
<dbReference type="Pfam" id="PF01845">
    <property type="entry name" value="CcdB"/>
    <property type="match status" value="1"/>
</dbReference>
<name>A0A9W7NNZ7_9PROT</name>
<dbReference type="OrthoDB" id="9813510at2"/>
<dbReference type="GO" id="GO:0006276">
    <property type="term" value="P:plasmid maintenance"/>
    <property type="evidence" value="ECO:0007669"/>
    <property type="project" value="InterPro"/>
</dbReference>
<sequence length="104" mass="11427">MAQFDIRRNPSPRSRASTPYVLIVQCDLLADLEPVAVVPLRRKDTLGPPIRRLNPSFTVDGVEVVMMPNAIAGVSKRDLGEVVANLAEHRHDIIAALDFLLTSV</sequence>
<dbReference type="AlphaFoldDB" id="A0A9W7NNZ7"/>
<dbReference type="Gene3D" id="2.30.30.110">
    <property type="match status" value="1"/>
</dbReference>
<dbReference type="RefSeq" id="WP_149467139.1">
    <property type="nucleotide sequence ID" value="NZ_QOKW01000001.1"/>
</dbReference>
<evidence type="ECO:0000256" key="6">
    <source>
        <dbReference type="ARBA" id="ARBA00029628"/>
    </source>
</evidence>
<dbReference type="GO" id="GO:0008657">
    <property type="term" value="F:DNA topoisomerase type II (double strand cut, ATP-hydrolyzing) inhibitor activity"/>
    <property type="evidence" value="ECO:0007669"/>
    <property type="project" value="InterPro"/>
</dbReference>
<proteinExistence type="inferred from homology"/>
<accession>A0A9W7NNZ7</accession>
<dbReference type="EMBL" id="QOKW01000001">
    <property type="protein sequence ID" value="KAA0684158.1"/>
    <property type="molecule type" value="Genomic_DNA"/>
</dbReference>
<reference evidence="8 9" key="1">
    <citation type="submission" date="2018-07" db="EMBL/GenBank/DDBJ databases">
        <title>Genome sequence of Azospirillum sp. ATCC 49961.</title>
        <authorList>
            <person name="Sant'Anna F.H."/>
            <person name="Baldani J.I."/>
            <person name="Zilli J.E."/>
            <person name="Reis V.M."/>
            <person name="Hartmann A."/>
            <person name="Cruz L."/>
            <person name="de Souza E.M."/>
            <person name="de Oliveira Pedrosa F."/>
            <person name="Passaglia L.M.P."/>
        </authorList>
    </citation>
    <scope>NUCLEOTIDE SEQUENCE [LARGE SCALE GENOMIC DNA]</scope>
    <source>
        <strain evidence="8 9">ATCC 49961</strain>
    </source>
</reference>
<evidence type="ECO:0000256" key="7">
    <source>
        <dbReference type="ARBA" id="ARBA00033135"/>
    </source>
</evidence>
<keyword evidence="5" id="KW-0804">Transcription</keyword>
<protein>
    <recommendedName>
        <fullName evidence="2">Toxin CcdB</fullName>
    </recommendedName>
    <alternativeName>
        <fullName evidence="7">Cytotoxic protein CcdB</fullName>
    </alternativeName>
    <alternativeName>
        <fullName evidence="6">Protein LetD</fullName>
    </alternativeName>
</protein>
<keyword evidence="4" id="KW-0805">Transcription regulation</keyword>
<evidence type="ECO:0000256" key="1">
    <source>
        <dbReference type="ARBA" id="ARBA00005230"/>
    </source>
</evidence>
<organism evidence="8 9">
    <name type="scientific">Roseomonas genomospecies 6</name>
    <dbReference type="NCBI Taxonomy" id="214106"/>
    <lineage>
        <taxon>Bacteria</taxon>
        <taxon>Pseudomonadati</taxon>
        <taxon>Pseudomonadota</taxon>
        <taxon>Alphaproteobacteria</taxon>
        <taxon>Acetobacterales</taxon>
        <taxon>Roseomonadaceae</taxon>
        <taxon>Roseomonas</taxon>
    </lineage>
</organism>
<dbReference type="InterPro" id="IPR011067">
    <property type="entry name" value="Plasmid_toxin/cell-grow_inhib"/>
</dbReference>
<evidence type="ECO:0000313" key="9">
    <source>
        <dbReference type="Proteomes" id="UP000480854"/>
    </source>
</evidence>
<evidence type="ECO:0000256" key="2">
    <source>
        <dbReference type="ARBA" id="ARBA00015075"/>
    </source>
</evidence>
<comment type="similarity">
    <text evidence="1">Belongs to the CcdB toxin family.</text>
</comment>
<keyword evidence="9" id="KW-1185">Reference proteome</keyword>
<evidence type="ECO:0000313" key="8">
    <source>
        <dbReference type="EMBL" id="KAA0684158.1"/>
    </source>
</evidence>
<dbReference type="InterPro" id="IPR002712">
    <property type="entry name" value="CcdB"/>
</dbReference>
<dbReference type="Proteomes" id="UP000480854">
    <property type="component" value="Unassembled WGS sequence"/>
</dbReference>
<evidence type="ECO:0000256" key="3">
    <source>
        <dbReference type="ARBA" id="ARBA00022491"/>
    </source>
</evidence>
<keyword evidence="3" id="KW-0678">Repressor</keyword>
<evidence type="ECO:0000256" key="4">
    <source>
        <dbReference type="ARBA" id="ARBA00023015"/>
    </source>
</evidence>
<evidence type="ECO:0000256" key="5">
    <source>
        <dbReference type="ARBA" id="ARBA00023163"/>
    </source>
</evidence>
<comment type="caution">
    <text evidence="8">The sequence shown here is derived from an EMBL/GenBank/DDBJ whole genome shotgun (WGS) entry which is preliminary data.</text>
</comment>